<evidence type="ECO:0000313" key="1">
    <source>
        <dbReference type="EMBL" id="VAW51269.1"/>
    </source>
</evidence>
<proteinExistence type="predicted"/>
<sequence>MTASDINKAKNPLLGLALPALQRAAKNAREQAIIHNTLLIIWKDNHIVKLSPDEIREQAANYRAE</sequence>
<protein>
    <submittedName>
        <fullName evidence="1">Uncharacterized protein</fullName>
    </submittedName>
</protein>
<accession>A0A3B0WPN4</accession>
<gene>
    <name evidence="1" type="ORF">MNBD_GAMMA06-1092</name>
</gene>
<dbReference type="AlphaFoldDB" id="A0A3B0WPN4"/>
<reference evidence="1" key="1">
    <citation type="submission" date="2018-06" db="EMBL/GenBank/DDBJ databases">
        <authorList>
            <person name="Zhirakovskaya E."/>
        </authorList>
    </citation>
    <scope>NUCLEOTIDE SEQUENCE</scope>
</reference>
<name>A0A3B0WPN4_9ZZZZ</name>
<dbReference type="EMBL" id="UOFD01000026">
    <property type="protein sequence ID" value="VAW51269.1"/>
    <property type="molecule type" value="Genomic_DNA"/>
</dbReference>
<organism evidence="1">
    <name type="scientific">hydrothermal vent metagenome</name>
    <dbReference type="NCBI Taxonomy" id="652676"/>
    <lineage>
        <taxon>unclassified sequences</taxon>
        <taxon>metagenomes</taxon>
        <taxon>ecological metagenomes</taxon>
    </lineage>
</organism>